<feature type="compositionally biased region" description="Low complexity" evidence="6">
    <location>
        <begin position="133"/>
        <end position="142"/>
    </location>
</feature>
<comment type="similarity">
    <text evidence="2">Belongs to the VAMP-associated protein (VAP) (TC 9.B.17) family.</text>
</comment>
<dbReference type="STRING" id="4829.A0A168PPC4"/>
<proteinExistence type="inferred from homology"/>
<dbReference type="OrthoDB" id="264603at2759"/>
<dbReference type="PIRSF" id="PIRSF019693">
    <property type="entry name" value="VAMP-associated"/>
    <property type="match status" value="1"/>
</dbReference>
<evidence type="ECO:0000313" key="8">
    <source>
        <dbReference type="EMBL" id="SAM02728.1"/>
    </source>
</evidence>
<dbReference type="InterPro" id="IPR008962">
    <property type="entry name" value="PapD-like_sf"/>
</dbReference>
<dbReference type="Pfam" id="PF00635">
    <property type="entry name" value="Motile_Sperm"/>
    <property type="match status" value="1"/>
</dbReference>
<protein>
    <recommendedName>
        <fullName evidence="7">MSP domain-containing protein</fullName>
    </recommendedName>
</protein>
<evidence type="ECO:0000256" key="3">
    <source>
        <dbReference type="ARBA" id="ARBA00022692"/>
    </source>
</evidence>
<accession>A0A168PPC4</accession>
<dbReference type="GO" id="GO:0090158">
    <property type="term" value="P:endoplasmic reticulum membrane organization"/>
    <property type="evidence" value="ECO:0007669"/>
    <property type="project" value="TreeGrafter"/>
</dbReference>
<keyword evidence="3" id="KW-0812">Transmembrane</keyword>
<feature type="region of interest" description="Disordered" evidence="6">
    <location>
        <begin position="128"/>
        <end position="222"/>
    </location>
</feature>
<dbReference type="FunCoup" id="A0A168PPC4">
    <property type="interactions" value="38"/>
</dbReference>
<dbReference type="GO" id="GO:0033149">
    <property type="term" value="F:FFAT motif binding"/>
    <property type="evidence" value="ECO:0007669"/>
    <property type="project" value="TreeGrafter"/>
</dbReference>
<dbReference type="InterPro" id="IPR013783">
    <property type="entry name" value="Ig-like_fold"/>
</dbReference>
<dbReference type="AlphaFoldDB" id="A0A168PPC4"/>
<evidence type="ECO:0000313" key="9">
    <source>
        <dbReference type="Proteomes" id="UP000078561"/>
    </source>
</evidence>
<dbReference type="GO" id="GO:0005789">
    <property type="term" value="C:endoplasmic reticulum membrane"/>
    <property type="evidence" value="ECO:0007669"/>
    <property type="project" value="InterPro"/>
</dbReference>
<dbReference type="InterPro" id="IPR000535">
    <property type="entry name" value="MSP_dom"/>
</dbReference>
<feature type="compositionally biased region" description="Basic and acidic residues" evidence="6">
    <location>
        <begin position="275"/>
        <end position="284"/>
    </location>
</feature>
<dbReference type="GO" id="GO:0005886">
    <property type="term" value="C:plasma membrane"/>
    <property type="evidence" value="ECO:0007669"/>
    <property type="project" value="TreeGrafter"/>
</dbReference>
<feature type="region of interest" description="Disordered" evidence="6">
    <location>
        <begin position="263"/>
        <end position="284"/>
    </location>
</feature>
<evidence type="ECO:0000259" key="7">
    <source>
        <dbReference type="PROSITE" id="PS50202"/>
    </source>
</evidence>
<dbReference type="Gene3D" id="2.60.40.10">
    <property type="entry name" value="Immunoglobulins"/>
    <property type="match status" value="1"/>
</dbReference>
<evidence type="ECO:0000256" key="1">
    <source>
        <dbReference type="ARBA" id="ARBA00004211"/>
    </source>
</evidence>
<sequence length="338" mass="37532">MTVVLDPPSQLVFRRPLTQPIEEFLQVRNVGTEPMAFKVKTTAPKQYCVRPNSGIIQPSSHVEVQVIFQPFKEEPAPDFKCKDKFLVQTAVVKPDWVDWNMVELWSHIETTDYRDTLSQRKVKCVFLPPEAPQPATTTPDETSAVMDDPPTPTSSHDRNRTGSLSTNGILEEGTDEDDNGHATPSPTLSSALPALIDAANKSSSLSSSPPAPPQPKPYDSISSSVSLFTAHTATPAIKSPPPPRETKDDVKQIQQLTHEKEQLQQELSKAQAHKKQLEEQVHKEQTDLKSAHTLVDQLQQQIKTLAQHQAPVLPVDGYPPHVLLSVSALVFIFTYLFF</sequence>
<gene>
    <name evidence="8" type="primary">ABSGL_08544.1 scaffold 10403</name>
</gene>
<evidence type="ECO:0000256" key="4">
    <source>
        <dbReference type="ARBA" id="ARBA00022989"/>
    </source>
</evidence>
<dbReference type="EMBL" id="LT554008">
    <property type="protein sequence ID" value="SAM02728.1"/>
    <property type="molecule type" value="Genomic_DNA"/>
</dbReference>
<feature type="domain" description="MSP" evidence="7">
    <location>
        <begin position="2"/>
        <end position="123"/>
    </location>
</feature>
<organism evidence="8">
    <name type="scientific">Absidia glauca</name>
    <name type="common">Pin mould</name>
    <dbReference type="NCBI Taxonomy" id="4829"/>
    <lineage>
        <taxon>Eukaryota</taxon>
        <taxon>Fungi</taxon>
        <taxon>Fungi incertae sedis</taxon>
        <taxon>Mucoromycota</taxon>
        <taxon>Mucoromycotina</taxon>
        <taxon>Mucoromycetes</taxon>
        <taxon>Mucorales</taxon>
        <taxon>Cunninghamellaceae</taxon>
        <taxon>Absidia</taxon>
    </lineage>
</organism>
<dbReference type="PANTHER" id="PTHR10809:SF6">
    <property type="entry name" value="AT11025P-RELATED"/>
    <property type="match status" value="1"/>
</dbReference>
<dbReference type="Proteomes" id="UP000078561">
    <property type="component" value="Unassembled WGS sequence"/>
</dbReference>
<evidence type="ECO:0000256" key="5">
    <source>
        <dbReference type="ARBA" id="ARBA00023136"/>
    </source>
</evidence>
<dbReference type="InterPro" id="IPR016763">
    <property type="entry name" value="VAP"/>
</dbReference>
<comment type="subcellular location">
    <subcellularLocation>
        <location evidence="1">Membrane</location>
        <topology evidence="1">Single-pass type IV membrane protein</topology>
    </subcellularLocation>
</comment>
<evidence type="ECO:0000256" key="6">
    <source>
        <dbReference type="SAM" id="MobiDB-lite"/>
    </source>
</evidence>
<keyword evidence="5" id="KW-0472">Membrane</keyword>
<dbReference type="InParanoid" id="A0A168PPC4"/>
<evidence type="ECO:0000256" key="2">
    <source>
        <dbReference type="ARBA" id="ARBA00008932"/>
    </source>
</evidence>
<reference evidence="8" key="1">
    <citation type="submission" date="2016-04" db="EMBL/GenBank/DDBJ databases">
        <authorList>
            <person name="Evans L.H."/>
            <person name="Alamgir A."/>
            <person name="Owens N."/>
            <person name="Weber N.D."/>
            <person name="Virtaneva K."/>
            <person name="Barbian K."/>
            <person name="Babar A."/>
            <person name="Rosenke K."/>
        </authorList>
    </citation>
    <scope>NUCLEOTIDE SEQUENCE [LARGE SCALE GENOMIC DNA]</scope>
    <source>
        <strain evidence="8">CBS 101.48</strain>
    </source>
</reference>
<keyword evidence="4" id="KW-1133">Transmembrane helix</keyword>
<dbReference type="PROSITE" id="PS50202">
    <property type="entry name" value="MSP"/>
    <property type="match status" value="1"/>
</dbReference>
<dbReference type="GO" id="GO:0061817">
    <property type="term" value="P:endoplasmic reticulum-plasma membrane tethering"/>
    <property type="evidence" value="ECO:0007669"/>
    <property type="project" value="TreeGrafter"/>
</dbReference>
<keyword evidence="9" id="KW-1185">Reference proteome</keyword>
<dbReference type="SUPFAM" id="SSF49354">
    <property type="entry name" value="PapD-like"/>
    <property type="match status" value="1"/>
</dbReference>
<dbReference type="PANTHER" id="PTHR10809">
    <property type="entry name" value="VESICLE-ASSOCIATED MEMBRANE PROTEIN-ASSOCIATED PROTEIN"/>
    <property type="match status" value="1"/>
</dbReference>
<name>A0A168PPC4_ABSGL</name>